<evidence type="ECO:0000313" key="1">
    <source>
        <dbReference type="EMBL" id="MBF9221395.1"/>
    </source>
</evidence>
<proteinExistence type="predicted"/>
<gene>
    <name evidence="1" type="ORF">I2H31_09795</name>
</gene>
<name>A0ABS0I360_9BACT</name>
<reference evidence="1 2" key="1">
    <citation type="submission" date="2020-11" db="EMBL/GenBank/DDBJ databases">
        <authorList>
            <person name="Kim M.K."/>
        </authorList>
    </citation>
    <scope>NUCLEOTIDE SEQUENCE [LARGE SCALE GENOMIC DNA]</scope>
    <source>
        <strain evidence="1 2">BT662</strain>
    </source>
</reference>
<organism evidence="1 2">
    <name type="scientific">Hymenobacter ruricola</name>
    <dbReference type="NCBI Taxonomy" id="2791023"/>
    <lineage>
        <taxon>Bacteria</taxon>
        <taxon>Pseudomonadati</taxon>
        <taxon>Bacteroidota</taxon>
        <taxon>Cytophagia</taxon>
        <taxon>Cytophagales</taxon>
        <taxon>Hymenobacteraceae</taxon>
        <taxon>Hymenobacter</taxon>
    </lineage>
</organism>
<evidence type="ECO:0000313" key="2">
    <source>
        <dbReference type="Proteomes" id="UP000618931"/>
    </source>
</evidence>
<keyword evidence="2" id="KW-1185">Reference proteome</keyword>
<protein>
    <submittedName>
        <fullName evidence="1">Uncharacterized protein</fullName>
    </submittedName>
</protein>
<dbReference type="Proteomes" id="UP000618931">
    <property type="component" value="Unassembled WGS sequence"/>
</dbReference>
<dbReference type="EMBL" id="JADQDM010000003">
    <property type="protein sequence ID" value="MBF9221395.1"/>
    <property type="molecule type" value="Genomic_DNA"/>
</dbReference>
<comment type="caution">
    <text evidence="1">The sequence shown here is derived from an EMBL/GenBank/DDBJ whole genome shotgun (WGS) entry which is preliminary data.</text>
</comment>
<sequence>MTSFNTHISHSATGFWSLVLLLGALLASRAANGQDWRAAYQRLPAIRNIPCCLVEADTTTSLAQALKQRVYPGVKRIITARRGWFADEDSVSLRHYRLYRVDWPPCGHELLVLEGIMDGFLLTVTPDFQVVDAWQVHNWEPVGWVVSRQQYQQGPKAFAKVKGHASALTGYIMGCASFYTTLTSREFYYNNRNPTVLSQQRTQYSISPAGRIKAIAAKK</sequence>
<accession>A0ABS0I360</accession>